<feature type="region of interest" description="Disordered" evidence="2">
    <location>
        <begin position="1726"/>
        <end position="1762"/>
    </location>
</feature>
<dbReference type="Gene3D" id="3.40.50.300">
    <property type="entry name" value="P-loop containing nucleotide triphosphate hydrolases"/>
    <property type="match status" value="1"/>
</dbReference>
<feature type="region of interest" description="Disordered" evidence="2">
    <location>
        <begin position="1907"/>
        <end position="1954"/>
    </location>
</feature>
<feature type="domain" description="Helicase C-terminal" evidence="4">
    <location>
        <begin position="2323"/>
        <end position="2473"/>
    </location>
</feature>
<evidence type="ECO:0000256" key="1">
    <source>
        <dbReference type="ARBA" id="ARBA00022801"/>
    </source>
</evidence>
<dbReference type="InterPro" id="IPR000330">
    <property type="entry name" value="SNF2_N"/>
</dbReference>
<keyword evidence="5" id="KW-1185">Reference proteome</keyword>
<dbReference type="Pfam" id="PF00271">
    <property type="entry name" value="Helicase_C"/>
    <property type="match status" value="1"/>
</dbReference>
<dbReference type="WBParaSite" id="TREG1_120950.1">
    <property type="protein sequence ID" value="TREG1_120950.1"/>
    <property type="gene ID" value="TREG1_120950"/>
</dbReference>
<dbReference type="PROSITE" id="PS51192">
    <property type="entry name" value="HELICASE_ATP_BIND_1"/>
    <property type="match status" value="1"/>
</dbReference>
<dbReference type="InterPro" id="IPR001650">
    <property type="entry name" value="Helicase_C-like"/>
</dbReference>
<dbReference type="InterPro" id="IPR049730">
    <property type="entry name" value="SNF2/RAD54-like_C"/>
</dbReference>
<accession>A0AA85IZY3</accession>
<feature type="domain" description="Helicase ATP-binding" evidence="3">
    <location>
        <begin position="1867"/>
        <end position="2100"/>
    </location>
</feature>
<dbReference type="InterPro" id="IPR016024">
    <property type="entry name" value="ARM-type_fold"/>
</dbReference>
<dbReference type="InterPro" id="IPR011989">
    <property type="entry name" value="ARM-like"/>
</dbReference>
<feature type="compositionally biased region" description="Basic residues" evidence="2">
    <location>
        <begin position="1923"/>
        <end position="1940"/>
    </location>
</feature>
<protein>
    <recommendedName>
        <fullName evidence="7">Helicase ATP-binding domain-containing protein</fullName>
    </recommendedName>
</protein>
<reference evidence="5" key="1">
    <citation type="submission" date="2022-06" db="EMBL/GenBank/DDBJ databases">
        <authorList>
            <person name="Berger JAMES D."/>
            <person name="Berger JAMES D."/>
        </authorList>
    </citation>
    <scope>NUCLEOTIDE SEQUENCE [LARGE SCALE GENOMIC DNA]</scope>
</reference>
<feature type="region of interest" description="Disordered" evidence="2">
    <location>
        <begin position="2295"/>
        <end position="2315"/>
    </location>
</feature>
<dbReference type="Gene3D" id="3.40.50.10810">
    <property type="entry name" value="Tandem AAA-ATPase domain"/>
    <property type="match status" value="2"/>
</dbReference>
<dbReference type="GO" id="GO:0016887">
    <property type="term" value="F:ATP hydrolysis activity"/>
    <property type="evidence" value="ECO:0007669"/>
    <property type="project" value="InterPro"/>
</dbReference>
<evidence type="ECO:0000256" key="2">
    <source>
        <dbReference type="SAM" id="MobiDB-lite"/>
    </source>
</evidence>
<keyword evidence="1" id="KW-0378">Hydrolase</keyword>
<feature type="region of interest" description="Disordered" evidence="2">
    <location>
        <begin position="1386"/>
        <end position="1410"/>
    </location>
</feature>
<dbReference type="PANTHER" id="PTHR36498:SF1">
    <property type="entry name" value="TATA-BINDING PROTEIN-ASSOCIATED FACTOR 172"/>
    <property type="match status" value="1"/>
</dbReference>
<dbReference type="PROSITE" id="PS51194">
    <property type="entry name" value="HELICASE_CTER"/>
    <property type="match status" value="1"/>
</dbReference>
<proteinExistence type="predicted"/>
<reference evidence="6" key="2">
    <citation type="submission" date="2023-11" db="UniProtKB">
        <authorList>
            <consortium name="WormBaseParasite"/>
        </authorList>
    </citation>
    <scope>IDENTIFICATION</scope>
</reference>
<name>A0AA85IZY3_TRIRE</name>
<evidence type="ECO:0008006" key="7">
    <source>
        <dbReference type="Google" id="ProtNLM"/>
    </source>
</evidence>
<organism evidence="5 6">
    <name type="scientific">Trichobilharzia regenti</name>
    <name type="common">Nasal bird schistosome</name>
    <dbReference type="NCBI Taxonomy" id="157069"/>
    <lineage>
        <taxon>Eukaryota</taxon>
        <taxon>Metazoa</taxon>
        <taxon>Spiralia</taxon>
        <taxon>Lophotrochozoa</taxon>
        <taxon>Platyhelminthes</taxon>
        <taxon>Trematoda</taxon>
        <taxon>Digenea</taxon>
        <taxon>Strigeidida</taxon>
        <taxon>Schistosomatoidea</taxon>
        <taxon>Schistosomatidae</taxon>
        <taxon>Trichobilharzia</taxon>
    </lineage>
</organism>
<dbReference type="SMART" id="SM00487">
    <property type="entry name" value="DEXDc"/>
    <property type="match status" value="1"/>
</dbReference>
<dbReference type="InterPro" id="IPR044972">
    <property type="entry name" value="Mot1"/>
</dbReference>
<dbReference type="InterPro" id="IPR027417">
    <property type="entry name" value="P-loop_NTPase"/>
</dbReference>
<dbReference type="CDD" id="cd18793">
    <property type="entry name" value="SF2_C_SNF"/>
    <property type="match status" value="1"/>
</dbReference>
<evidence type="ECO:0000313" key="5">
    <source>
        <dbReference type="Proteomes" id="UP000050795"/>
    </source>
</evidence>
<dbReference type="Pfam" id="PF00176">
    <property type="entry name" value="SNF2-rel_dom"/>
    <property type="match status" value="1"/>
</dbReference>
<dbReference type="PANTHER" id="PTHR36498">
    <property type="entry name" value="TATA-BINDING PROTEIN-ASSOCIATED FACTOR 172"/>
    <property type="match status" value="1"/>
</dbReference>
<evidence type="ECO:0000313" key="6">
    <source>
        <dbReference type="WBParaSite" id="TREG1_120950.1"/>
    </source>
</evidence>
<dbReference type="SUPFAM" id="SSF48371">
    <property type="entry name" value="ARM repeat"/>
    <property type="match status" value="1"/>
</dbReference>
<dbReference type="SMART" id="SM00490">
    <property type="entry name" value="HELICc"/>
    <property type="match status" value="1"/>
</dbReference>
<dbReference type="GO" id="GO:0003677">
    <property type="term" value="F:DNA binding"/>
    <property type="evidence" value="ECO:0007669"/>
    <property type="project" value="InterPro"/>
</dbReference>
<dbReference type="InterPro" id="IPR014001">
    <property type="entry name" value="Helicase_ATP-bd"/>
</dbReference>
<dbReference type="InterPro" id="IPR038718">
    <property type="entry name" value="SNF2-like_sf"/>
</dbReference>
<dbReference type="GO" id="GO:0005524">
    <property type="term" value="F:ATP binding"/>
    <property type="evidence" value="ECO:0007669"/>
    <property type="project" value="InterPro"/>
</dbReference>
<sequence length="2540" mass="280616">MTSRLDRLFVLLENCPNASLRAAAAEQLGEVARNAPSNINYVFTRLVPLLRHKNWISRVAASDAIRSIVHHLPDWDPTLACSDYKDENEIPPTGGFLSLNELRLDRVLAQGARLYSMDARELEKTNKRAHSEKSKKNDENALGYGGCEHQGDGHSPHVLPPIQRQEINSRLGLENDSLLTQVLEVHADVSINKWITPDDLVDEAQSGFTQLDVEACIRSTYGTVTSTDVDRKRSIPSLSSHESDAKRIKLDPQTNVPSELSQTGIQSTSTTSAAAVVGCNRYYTHWPLDKLCTTLLSDLWALRWETRHGAASGLRELLSEPRHTRQAGKHIGQTEKERQISHCQYLEDIVVRVLCTLALDQLSDFISDEVVAPVRETAAQLLGVLSLHLTVDQVVLIAKHLIFLVSLNDETVTQLCNNNNNNNNLPDQKESTTASKNSWMIAHGGLLGIKYLLASRKDLKDILLPHVAPCLISRLFGIPIVADHQIVSQHNGNSSLPPSSSSVNRGRVSANDDDDIRAAAGSALLPIIDTHWIDSLSQYEYNLFVNHVWSLIRNTPSDLSPSTGPVLSLICALTKAECGRKRLIRSGDDESVKLDENVSTYQISTSAKIMIITKLLHHVSSSIRQSALNTLQCVIESCENQVASLSVDTLHVILDNLFQRILLESCSTIRTLVTNLTIKIIKSAQIDCLVQASIRRLDVWLCQVMQPTGVPYPTKFLVPCLQEIDSSAQSISELNLSNNNNNEVMNASQSTVSNTTASNNNPSNIFTATNQSYCIGGYQCLAASRSEMESYVLETRISAVRVLANLCARVCQYTDFIPNQLLPCISDISESPPSVVTLPSSANDNNNNGTVSMINFIFGQLLCQLHLKDRLAMQRFISGLLLSTWALSSPFSLSSLDTTHKLDNSSSSSSSTSTDKPSGLLNDLITPLDRSEHLSNFHKLTHTWANLLNAFSSMSTSSTSSPILLSSSSSSDLSMFKNLSNLIPVDIQNDLKNITKQLHGKLESCLTEVIYYEEILAPFKLMQEDCRELIRSMKMCGLSVDPQIPVNGVLTIAHCKALLQTVANTIQQMENASSTSSNIGIDSSLLDRLNCQFERTRTTVDHCLTLQLYLGNRVELGIACAFANMNWILPGRLSLLIRPLMDTIRCMKPSVSTVGTNTNTASTSPTTTPTGVVQPSIGIISNTTTTTNNNNNASSNSVVNNTGNACIDILPIGTCVHLQRLAACCLARLMWLEWRMLLNAAAKSTSSTTTSSLSTMSKINEHFSHMMMNTSKAAVKVIKNLTSYLIESDPELLQSSVQNSTSKQSETNNQFHEDQLLDDVKMVCTDQIPTGRLDMDSTTTSTPLSSYESQCQSAQYRGAYIALSCICYTFITFYHCEEINEAYQVSNMSSPPSSPSSLPSSLSSSKGTLKPLNSSNSYQLKNNSLNSLRFGLPTLWNIFWLNPINIIIDVYRPHIAAVGGGVGGVSSINNSKKIKKRNNENDKCKVISEEGEKAEEESHYSLLKRLTHDVKLPASSMNANSLSKSTENELLTGLTLLSTCLNVILPCIDPDKKTINKEEEAEGDSSLLYNDDISFEQIVWLGALVIRLPYPTCRRIGARLLADLTLLQPVHTLNILLPILLSLPSSSSLNDGSFLMSGDLSTICIGALETFLTIVDKFTNIQNASAYMLHKNPPVVLNDPLLDPDSKSSCSPSSLLSSSSISTYESFNSTEKHASIISESKITDRLTGDTVKETAPPPPPTAASSNPVESSTPSSSSSSSSLPDNLKLFLPYLVLLLTPTLKLISSANQEIRSVAGKLFTALLNLLPLEASIPNPVNMKEEFKRVRGEQREFIDSLLHPNRIQVYNLPIKINATLRSYQQEGVNWLCFLNRYGLNGILCDDLGLGKTLQTICILAGSHHELKQSLLLKKKKQSKSNDKEKASSVKKLKSTTDKKKKKKPSKSMPTSMKEELDEPMKESLITANYELSNKQLELPISLVICPSTLCGHWSHEIQHYAQTDDLKPLIYAGNPAVRQSLLSKFHQYDVIITSYDSVRSDIEYFQSISWNYVILDEGHIIKSSKSKVTRAVKQLIAQHRLILTGTPIQNRVSELWSLFDFLMPEFLGTEQHFLAKFARPVAVSRDVKASKADQRAGQLALEKLHRLVLPFMLRRLKEDVMQDLPPKIIQDFACKMTPIQRKLYESFQKTDEGKQLMNIVGSTDASASANATSTTGQQQSVYISSVVGVSHGFQAVRYFQAVCNHPCLVLKSGHPLLDEIKCEFGIQSSDQLRSIHLSGKLLALCRLLTDCGFGSPNLSNNMPGTSSSTNGNNSSPTSSAASTSASNDFYASRSLLSQHRALIFFQTREMLQLTADMLRELFPWITATRLDGSVPVGERHNRVVRFNQDPSIDIMLLTTAVGGLGLNLTGADTVIFVEHDWNPCKDLQAMDRAHRIGQSRTVNVYRLITEESIEEQIMNLQAFKLHLANTILTTDNKNITEMDTEHLFDRLSSYNNNNNEEVQHSRDNHHQYDNGQSGFALLDELETCYEVEYNLDAFIARLKTS</sequence>
<evidence type="ECO:0000259" key="4">
    <source>
        <dbReference type="PROSITE" id="PS51194"/>
    </source>
</evidence>
<dbReference type="SUPFAM" id="SSF52540">
    <property type="entry name" value="P-loop containing nucleoside triphosphate hydrolases"/>
    <property type="match status" value="2"/>
</dbReference>
<feature type="compositionally biased region" description="Low complexity" evidence="2">
    <location>
        <begin position="1742"/>
        <end position="1762"/>
    </location>
</feature>
<evidence type="ECO:0000259" key="3">
    <source>
        <dbReference type="PROSITE" id="PS51192"/>
    </source>
</evidence>
<dbReference type="Proteomes" id="UP000050795">
    <property type="component" value="Unassembled WGS sequence"/>
</dbReference>
<dbReference type="Gene3D" id="1.25.10.10">
    <property type="entry name" value="Leucine-rich Repeat Variant"/>
    <property type="match status" value="1"/>
</dbReference>
<dbReference type="GO" id="GO:0017025">
    <property type="term" value="F:TBP-class protein binding"/>
    <property type="evidence" value="ECO:0007669"/>
    <property type="project" value="InterPro"/>
</dbReference>
<feature type="compositionally biased region" description="Low complexity" evidence="2">
    <location>
        <begin position="1389"/>
        <end position="1405"/>
    </location>
</feature>